<keyword evidence="1" id="KW-1133">Transmembrane helix</keyword>
<keyword evidence="1" id="KW-0472">Membrane</keyword>
<feature type="transmembrane region" description="Helical" evidence="1">
    <location>
        <begin position="6"/>
        <end position="25"/>
    </location>
</feature>
<accession>A0ABT7ELV1</accession>
<evidence type="ECO:0000313" key="3">
    <source>
        <dbReference type="Proteomes" id="UP001231915"/>
    </source>
</evidence>
<feature type="transmembrane region" description="Helical" evidence="1">
    <location>
        <begin position="122"/>
        <end position="140"/>
    </location>
</feature>
<dbReference type="InterPro" id="IPR009339">
    <property type="entry name" value="DUF998"/>
</dbReference>
<feature type="transmembrane region" description="Helical" evidence="1">
    <location>
        <begin position="146"/>
        <end position="162"/>
    </location>
</feature>
<feature type="transmembrane region" description="Helical" evidence="1">
    <location>
        <begin position="58"/>
        <end position="75"/>
    </location>
</feature>
<dbReference type="RefSeq" id="WP_284137501.1">
    <property type="nucleotide sequence ID" value="NZ_JASJUT010000005.1"/>
</dbReference>
<dbReference type="Pfam" id="PF06197">
    <property type="entry name" value="DUF998"/>
    <property type="match status" value="1"/>
</dbReference>
<organism evidence="2 3">
    <name type="scientific">Pseudoalteromonas obscura</name>
    <dbReference type="NCBI Taxonomy" id="3048491"/>
    <lineage>
        <taxon>Bacteria</taxon>
        <taxon>Pseudomonadati</taxon>
        <taxon>Pseudomonadota</taxon>
        <taxon>Gammaproteobacteria</taxon>
        <taxon>Alteromonadales</taxon>
        <taxon>Pseudoalteromonadaceae</taxon>
        <taxon>Pseudoalteromonas</taxon>
    </lineage>
</organism>
<comment type="caution">
    <text evidence="2">The sequence shown here is derived from an EMBL/GenBank/DDBJ whole genome shotgun (WGS) entry which is preliminary data.</text>
</comment>
<dbReference type="EMBL" id="JASJUT010000005">
    <property type="protein sequence ID" value="MDK2596025.1"/>
    <property type="molecule type" value="Genomic_DNA"/>
</dbReference>
<protein>
    <submittedName>
        <fullName evidence="2">DUF998 domain-containing protein</fullName>
    </submittedName>
</protein>
<gene>
    <name evidence="2" type="ORF">QNM18_13270</name>
</gene>
<evidence type="ECO:0000256" key="1">
    <source>
        <dbReference type="SAM" id="Phobius"/>
    </source>
</evidence>
<keyword evidence="1" id="KW-0812">Transmembrane</keyword>
<proteinExistence type="predicted"/>
<dbReference type="Proteomes" id="UP001231915">
    <property type="component" value="Unassembled WGS sequence"/>
</dbReference>
<evidence type="ECO:0000313" key="2">
    <source>
        <dbReference type="EMBL" id="MDK2596025.1"/>
    </source>
</evidence>
<sequence length="200" mass="22179">MEGNILLLAGLLATIWITLGVYIAGRFYPNYNHKTQFCSELGAAGSPTEKLSPLINNYPLGVLFCVFGWAVTQVASDTLSLTFVGWLIVIHGVGTWVAGFFPMDKDPYTDAPTLSCQIHSHAGFIMLLSLLVAPIIVAFSDVAIEFRVFSGLSASAAFFYLYKMSRAYKLRHNLGLYQRISYWIKLVWLAALSVLLWQAT</sequence>
<name>A0ABT7ELV1_9GAMM</name>
<reference evidence="2 3" key="1">
    <citation type="submission" date="2023-05" db="EMBL/GenBank/DDBJ databases">
        <title>Pseudoalteromonas ardens sp. nov., Pseudoalteromonas obscura sp. nov., and Pseudoalteromonas umbrosa sp. nov., isolated from the coral Montipora capitata.</title>
        <authorList>
            <person name="Thomas E.M."/>
            <person name="Smith E.M."/>
            <person name="Papke E."/>
            <person name="Shlafstein M.D."/>
            <person name="Oline D.K."/>
            <person name="Videau P."/>
            <person name="Saw J.H."/>
            <person name="Strangman W.K."/>
            <person name="Ushijima B."/>
        </authorList>
    </citation>
    <scope>NUCLEOTIDE SEQUENCE [LARGE SCALE GENOMIC DNA]</scope>
    <source>
        <strain evidence="2 3">P94</strain>
    </source>
</reference>
<feature type="transmembrane region" description="Helical" evidence="1">
    <location>
        <begin position="81"/>
        <end position="101"/>
    </location>
</feature>
<feature type="transmembrane region" description="Helical" evidence="1">
    <location>
        <begin position="182"/>
        <end position="199"/>
    </location>
</feature>
<keyword evidence="3" id="KW-1185">Reference proteome</keyword>